<evidence type="ECO:0000256" key="1">
    <source>
        <dbReference type="SAM" id="MobiDB-lite"/>
    </source>
</evidence>
<comment type="caution">
    <text evidence="2">The sequence shown here is derived from an EMBL/GenBank/DDBJ whole genome shotgun (WGS) entry which is preliminary data.</text>
</comment>
<keyword evidence="3" id="KW-1185">Reference proteome</keyword>
<feature type="compositionally biased region" description="Acidic residues" evidence="1">
    <location>
        <begin position="128"/>
        <end position="139"/>
    </location>
</feature>
<feature type="compositionally biased region" description="Basic and acidic residues" evidence="1">
    <location>
        <begin position="20"/>
        <end position="30"/>
    </location>
</feature>
<feature type="region of interest" description="Disordered" evidence="1">
    <location>
        <begin position="1"/>
        <end position="167"/>
    </location>
</feature>
<evidence type="ECO:0000313" key="3">
    <source>
        <dbReference type="Proteomes" id="UP000031036"/>
    </source>
</evidence>
<dbReference type="AlphaFoldDB" id="A0A0B2VHK0"/>
<dbReference type="EMBL" id="JPKZ01001613">
    <property type="protein sequence ID" value="KHN80952.1"/>
    <property type="molecule type" value="Genomic_DNA"/>
</dbReference>
<organism evidence="2 3">
    <name type="scientific">Toxocara canis</name>
    <name type="common">Canine roundworm</name>
    <dbReference type="NCBI Taxonomy" id="6265"/>
    <lineage>
        <taxon>Eukaryota</taxon>
        <taxon>Metazoa</taxon>
        <taxon>Ecdysozoa</taxon>
        <taxon>Nematoda</taxon>
        <taxon>Chromadorea</taxon>
        <taxon>Rhabditida</taxon>
        <taxon>Spirurina</taxon>
        <taxon>Ascaridomorpha</taxon>
        <taxon>Ascaridoidea</taxon>
        <taxon>Toxocaridae</taxon>
        <taxon>Toxocara</taxon>
    </lineage>
</organism>
<feature type="compositionally biased region" description="Polar residues" evidence="1">
    <location>
        <begin position="55"/>
        <end position="75"/>
    </location>
</feature>
<name>A0A0B2VHK0_TOXCA</name>
<dbReference type="Proteomes" id="UP000031036">
    <property type="component" value="Unassembled WGS sequence"/>
</dbReference>
<protein>
    <submittedName>
        <fullName evidence="2">Uncharacterized protein</fullName>
    </submittedName>
</protein>
<feature type="compositionally biased region" description="Basic and acidic residues" evidence="1">
    <location>
        <begin position="140"/>
        <end position="155"/>
    </location>
</feature>
<reference evidence="2 3" key="1">
    <citation type="submission" date="2014-11" db="EMBL/GenBank/DDBJ databases">
        <title>Genetic blueprint of the zoonotic pathogen Toxocara canis.</title>
        <authorList>
            <person name="Zhu X.-Q."/>
            <person name="Korhonen P.K."/>
            <person name="Cai H."/>
            <person name="Young N.D."/>
            <person name="Nejsum P."/>
            <person name="von Samson-Himmelstjerna G."/>
            <person name="Boag P.R."/>
            <person name="Tan P."/>
            <person name="Li Q."/>
            <person name="Min J."/>
            <person name="Yang Y."/>
            <person name="Wang X."/>
            <person name="Fang X."/>
            <person name="Hall R.S."/>
            <person name="Hofmann A."/>
            <person name="Sternberg P.W."/>
            <person name="Jex A.R."/>
            <person name="Gasser R.B."/>
        </authorList>
    </citation>
    <scope>NUCLEOTIDE SEQUENCE [LARGE SCALE GENOMIC DNA]</scope>
    <source>
        <strain evidence="2">PN_DK_2014</strain>
    </source>
</reference>
<proteinExistence type="predicted"/>
<feature type="compositionally biased region" description="Low complexity" evidence="1">
    <location>
        <begin position="83"/>
        <end position="92"/>
    </location>
</feature>
<gene>
    <name evidence="2" type="ORF">Tcan_06084</name>
</gene>
<evidence type="ECO:0000313" key="2">
    <source>
        <dbReference type="EMBL" id="KHN80952.1"/>
    </source>
</evidence>
<sequence>MQKKFAEYIQLIPVHPPRGRSSEKKLRYSPEESNEVSESKEGVEQDNEQIESRKQSQYGKSVQQSTESAKQSTLNKPRRLNGYEENIGNGNEEYGENLKKAAIKKNGSSEKREKSTERKASPKGPQEGESEKEIDEGEAEDGKELKIVQPYDKRARAAALRRKHRTL</sequence>
<feature type="compositionally biased region" description="Basic and acidic residues" evidence="1">
    <location>
        <begin position="107"/>
        <end position="120"/>
    </location>
</feature>
<accession>A0A0B2VHK0</accession>